<dbReference type="Pfam" id="PF10512">
    <property type="entry name" value="Borealin"/>
    <property type="match status" value="1"/>
</dbReference>
<dbReference type="KEGG" id="ccal:108632994"/>
<dbReference type="GeneID" id="108632994"/>
<evidence type="ECO:0000256" key="4">
    <source>
        <dbReference type="ARBA" id="ARBA00022454"/>
    </source>
</evidence>
<evidence type="ECO:0000256" key="8">
    <source>
        <dbReference type="ARBA" id="ARBA00023306"/>
    </source>
</evidence>
<dbReference type="InterPro" id="IPR018867">
    <property type="entry name" value="Cell_div_borealin"/>
</dbReference>
<dbReference type="PANTHER" id="PTHR16040">
    <property type="entry name" value="AUSTRALIN, ISOFORM A-RELATED"/>
    <property type="match status" value="1"/>
</dbReference>
<dbReference type="GO" id="GO:0000775">
    <property type="term" value="C:chromosome, centromeric region"/>
    <property type="evidence" value="ECO:0007669"/>
    <property type="project" value="UniProtKB-SubCell"/>
</dbReference>
<keyword evidence="7" id="KW-0539">Nucleus</keyword>
<protein>
    <submittedName>
        <fullName evidence="12 13">Borealin-like</fullName>
    </submittedName>
</protein>
<keyword evidence="9" id="KW-0137">Centromere</keyword>
<evidence type="ECO:0000256" key="2">
    <source>
        <dbReference type="ARBA" id="ARBA00004584"/>
    </source>
</evidence>
<reference evidence="12 13" key="1">
    <citation type="submission" date="2025-04" db="UniProtKB">
        <authorList>
            <consortium name="RefSeq"/>
        </authorList>
    </citation>
    <scope>IDENTIFICATION</scope>
    <source>
        <tissue evidence="12 13">Whole body</tissue>
    </source>
</reference>
<dbReference type="AlphaFoldDB" id="A0AAJ7W867"/>
<dbReference type="CTD" id="34245"/>
<evidence type="ECO:0000313" key="13">
    <source>
        <dbReference type="RefSeq" id="XP_026666687.1"/>
    </source>
</evidence>
<keyword evidence="5" id="KW-0132">Cell division</keyword>
<evidence type="ECO:0000256" key="3">
    <source>
        <dbReference type="ARBA" id="ARBA00009914"/>
    </source>
</evidence>
<dbReference type="GO" id="GO:0051301">
    <property type="term" value="P:cell division"/>
    <property type="evidence" value="ECO:0007669"/>
    <property type="project" value="UniProtKB-KW"/>
</dbReference>
<evidence type="ECO:0000256" key="1">
    <source>
        <dbReference type="ARBA" id="ARBA00004123"/>
    </source>
</evidence>
<evidence type="ECO:0000313" key="12">
    <source>
        <dbReference type="RefSeq" id="XP_017893383.1"/>
    </source>
</evidence>
<keyword evidence="6" id="KW-0498">Mitosis</keyword>
<dbReference type="GO" id="GO:0005634">
    <property type="term" value="C:nucleus"/>
    <property type="evidence" value="ECO:0007669"/>
    <property type="project" value="UniProtKB-SubCell"/>
</dbReference>
<dbReference type="GO" id="GO:0032133">
    <property type="term" value="C:chromosome passenger complex"/>
    <property type="evidence" value="ECO:0007669"/>
    <property type="project" value="TreeGrafter"/>
</dbReference>
<evidence type="ECO:0000256" key="7">
    <source>
        <dbReference type="ARBA" id="ARBA00023242"/>
    </source>
</evidence>
<evidence type="ECO:0000256" key="9">
    <source>
        <dbReference type="ARBA" id="ARBA00023328"/>
    </source>
</evidence>
<sequence>MPRTKHARKPKVDQFTEESDLLIRDFERKAHLRILKMEGDGRMAIRSLETFIDGILAGLPSEVLQMTLGEILGKKIENEKENYNEVSSSIENDMMTSVSKTVKQKKTSKRITSTTDDGYMTEEVPTTCLSRARNVKRNTTARTTRSSSRNSKLKFIDANQSTVKKTAKKEDNEEFKKFKTPAASKPGGYEFSVVTPKIKPNTPLNVLRRPRQGEMVLSMQGSPLLVSAIVEEHTANVNVPLRNGNVISLLPNDGLRMSNIPTLDPETMRQLETLKDHINKVISSK</sequence>
<dbReference type="Proteomes" id="UP000694925">
    <property type="component" value="Unplaced"/>
</dbReference>
<feature type="domain" description="Borealin C-terminal" evidence="10">
    <location>
        <begin position="176"/>
        <end position="283"/>
    </location>
</feature>
<dbReference type="RefSeq" id="XP_017893383.1">
    <property type="nucleotide sequence ID" value="XM_018037894.2"/>
</dbReference>
<comment type="similarity">
    <text evidence="3">Belongs to the borealin family.</text>
</comment>
<organism evidence="11 13">
    <name type="scientific">Ceratina calcarata</name>
    <dbReference type="NCBI Taxonomy" id="156304"/>
    <lineage>
        <taxon>Eukaryota</taxon>
        <taxon>Metazoa</taxon>
        <taxon>Ecdysozoa</taxon>
        <taxon>Arthropoda</taxon>
        <taxon>Hexapoda</taxon>
        <taxon>Insecta</taxon>
        <taxon>Pterygota</taxon>
        <taxon>Neoptera</taxon>
        <taxon>Endopterygota</taxon>
        <taxon>Hymenoptera</taxon>
        <taxon>Apocrita</taxon>
        <taxon>Aculeata</taxon>
        <taxon>Apoidea</taxon>
        <taxon>Anthophila</taxon>
        <taxon>Apidae</taxon>
        <taxon>Ceratina</taxon>
        <taxon>Zadontomerus</taxon>
    </lineage>
</organism>
<dbReference type="GO" id="GO:0000070">
    <property type="term" value="P:mitotic sister chromatid segregation"/>
    <property type="evidence" value="ECO:0007669"/>
    <property type="project" value="TreeGrafter"/>
</dbReference>
<keyword evidence="11" id="KW-1185">Reference proteome</keyword>
<dbReference type="PANTHER" id="PTHR16040:SF7">
    <property type="entry name" value="AUSTRALIN, ISOFORM A-RELATED"/>
    <property type="match status" value="1"/>
</dbReference>
<dbReference type="InterPro" id="IPR046466">
    <property type="entry name" value="Borealin_C"/>
</dbReference>
<keyword evidence="8" id="KW-0131">Cell cycle</keyword>
<evidence type="ECO:0000256" key="6">
    <source>
        <dbReference type="ARBA" id="ARBA00022776"/>
    </source>
</evidence>
<evidence type="ECO:0000313" key="11">
    <source>
        <dbReference type="Proteomes" id="UP000694925"/>
    </source>
</evidence>
<name>A0AAJ7W867_9HYME</name>
<proteinExistence type="inferred from homology"/>
<accession>A0AAJ7W867</accession>
<comment type="subcellular location">
    <subcellularLocation>
        <location evidence="2">Chromosome</location>
        <location evidence="2">Centromere</location>
    </subcellularLocation>
    <subcellularLocation>
        <location evidence="1">Nucleus</location>
    </subcellularLocation>
</comment>
<dbReference type="GO" id="GO:0051233">
    <property type="term" value="C:spindle midzone"/>
    <property type="evidence" value="ECO:0007669"/>
    <property type="project" value="TreeGrafter"/>
</dbReference>
<dbReference type="RefSeq" id="XP_026666687.1">
    <property type="nucleotide sequence ID" value="XM_026810886.1"/>
</dbReference>
<keyword evidence="4" id="KW-0158">Chromosome</keyword>
<evidence type="ECO:0000256" key="5">
    <source>
        <dbReference type="ARBA" id="ARBA00022618"/>
    </source>
</evidence>
<evidence type="ECO:0000259" key="10">
    <source>
        <dbReference type="Pfam" id="PF10512"/>
    </source>
</evidence>
<gene>
    <name evidence="12 13" type="primary">LOC108632994</name>
</gene>